<dbReference type="GO" id="GO:0006351">
    <property type="term" value="P:DNA-templated transcription"/>
    <property type="evidence" value="ECO:0007669"/>
    <property type="project" value="TreeGrafter"/>
</dbReference>
<keyword evidence="3" id="KW-0238">DNA-binding</keyword>
<dbReference type="Gene3D" id="1.10.10.10">
    <property type="entry name" value="Winged helix-like DNA-binding domain superfamily/Winged helix DNA-binding domain"/>
    <property type="match status" value="1"/>
</dbReference>
<feature type="domain" description="HTH lysR-type" evidence="5">
    <location>
        <begin position="4"/>
        <end position="61"/>
    </location>
</feature>
<accession>A0A2W5A7R3</accession>
<reference evidence="6 7" key="1">
    <citation type="submission" date="2017-08" db="EMBL/GenBank/DDBJ databases">
        <title>Infants hospitalized years apart are colonized by the same room-sourced microbial strains.</title>
        <authorList>
            <person name="Brooks B."/>
            <person name="Olm M.R."/>
            <person name="Firek B.A."/>
            <person name="Baker R."/>
            <person name="Thomas B.C."/>
            <person name="Morowitz M.J."/>
            <person name="Banfield J.F."/>
        </authorList>
    </citation>
    <scope>NUCLEOTIDE SEQUENCE [LARGE SCALE GENOMIC DNA]</scope>
    <source>
        <strain evidence="6">S2_018_000_R2_101</strain>
    </source>
</reference>
<protein>
    <submittedName>
        <fullName evidence="6">LysR family transcriptional regulator</fullName>
    </submittedName>
</protein>
<dbReference type="Gene3D" id="3.40.190.290">
    <property type="match status" value="1"/>
</dbReference>
<evidence type="ECO:0000256" key="2">
    <source>
        <dbReference type="ARBA" id="ARBA00023015"/>
    </source>
</evidence>
<dbReference type="SUPFAM" id="SSF46785">
    <property type="entry name" value="Winged helix' DNA-binding domain"/>
    <property type="match status" value="1"/>
</dbReference>
<dbReference type="GO" id="GO:0043565">
    <property type="term" value="F:sequence-specific DNA binding"/>
    <property type="evidence" value="ECO:0007669"/>
    <property type="project" value="TreeGrafter"/>
</dbReference>
<dbReference type="Pfam" id="PF03466">
    <property type="entry name" value="LysR_substrate"/>
    <property type="match status" value="1"/>
</dbReference>
<dbReference type="Proteomes" id="UP000249066">
    <property type="component" value="Unassembled WGS sequence"/>
</dbReference>
<comment type="similarity">
    <text evidence="1">Belongs to the LysR transcriptional regulatory family.</text>
</comment>
<dbReference type="PRINTS" id="PR00039">
    <property type="entry name" value="HTHLYSR"/>
</dbReference>
<keyword evidence="2" id="KW-0805">Transcription regulation</keyword>
<dbReference type="PROSITE" id="PS50931">
    <property type="entry name" value="HTH_LYSR"/>
    <property type="match status" value="1"/>
</dbReference>
<dbReference type="FunFam" id="1.10.10.10:FF:000001">
    <property type="entry name" value="LysR family transcriptional regulator"/>
    <property type="match status" value="1"/>
</dbReference>
<keyword evidence="4" id="KW-0804">Transcription</keyword>
<dbReference type="AlphaFoldDB" id="A0A2W5A7R3"/>
<dbReference type="PANTHER" id="PTHR30537">
    <property type="entry name" value="HTH-TYPE TRANSCRIPTIONAL REGULATOR"/>
    <property type="match status" value="1"/>
</dbReference>
<evidence type="ECO:0000259" key="5">
    <source>
        <dbReference type="PROSITE" id="PS50931"/>
    </source>
</evidence>
<proteinExistence type="inferred from homology"/>
<dbReference type="SUPFAM" id="SSF53850">
    <property type="entry name" value="Periplasmic binding protein-like II"/>
    <property type="match status" value="1"/>
</dbReference>
<sequence length="300" mass="31866">MRLPDLEAWAIFATVVEQRSFTAAADALNLSKATVSKAITRLETQLGTQLFHRTSRTLTLTAAGHALAPRASGMLAEARNAEEAAHDEAAAPSGLVTVAAPMTFGLQRVSPAIAEFLKLYPNITIDLRLSDAKIDLVAEGIDVALRIAALPDSSLRARRVGSVKAYIAAAPAYLDRKGRPHHPAELGEHDCLGYSLLPTPNLWRFIGPGGAEAAVRPRGPLIANSGEALLPSLRAGLGIAILPDFIIGEDIEKGVLEPILTDWSPPPVALHLVTPPGALRPARVEALITYLLTAFTDCPR</sequence>
<evidence type="ECO:0000313" key="6">
    <source>
        <dbReference type="EMBL" id="PZO89272.1"/>
    </source>
</evidence>
<dbReference type="GO" id="GO:0003700">
    <property type="term" value="F:DNA-binding transcription factor activity"/>
    <property type="evidence" value="ECO:0007669"/>
    <property type="project" value="InterPro"/>
</dbReference>
<comment type="caution">
    <text evidence="6">The sequence shown here is derived from an EMBL/GenBank/DDBJ whole genome shotgun (WGS) entry which is preliminary data.</text>
</comment>
<evidence type="ECO:0000256" key="1">
    <source>
        <dbReference type="ARBA" id="ARBA00009437"/>
    </source>
</evidence>
<gene>
    <name evidence="6" type="ORF">DI623_10865</name>
</gene>
<evidence type="ECO:0000313" key="7">
    <source>
        <dbReference type="Proteomes" id="UP000249066"/>
    </source>
</evidence>
<evidence type="ECO:0000256" key="4">
    <source>
        <dbReference type="ARBA" id="ARBA00023163"/>
    </source>
</evidence>
<dbReference type="PANTHER" id="PTHR30537:SF5">
    <property type="entry name" value="HTH-TYPE TRANSCRIPTIONAL ACTIVATOR TTDR-RELATED"/>
    <property type="match status" value="1"/>
</dbReference>
<name>A0A2W5A7R3_9SPHN</name>
<dbReference type="InterPro" id="IPR000847">
    <property type="entry name" value="LysR_HTH_N"/>
</dbReference>
<organism evidence="6 7">
    <name type="scientific">Sphingomonas sanxanigenens</name>
    <dbReference type="NCBI Taxonomy" id="397260"/>
    <lineage>
        <taxon>Bacteria</taxon>
        <taxon>Pseudomonadati</taxon>
        <taxon>Pseudomonadota</taxon>
        <taxon>Alphaproteobacteria</taxon>
        <taxon>Sphingomonadales</taxon>
        <taxon>Sphingomonadaceae</taxon>
        <taxon>Sphingomonas</taxon>
    </lineage>
</organism>
<dbReference type="InterPro" id="IPR005119">
    <property type="entry name" value="LysR_subst-bd"/>
</dbReference>
<dbReference type="InterPro" id="IPR058163">
    <property type="entry name" value="LysR-type_TF_proteobact-type"/>
</dbReference>
<evidence type="ECO:0000256" key="3">
    <source>
        <dbReference type="ARBA" id="ARBA00023125"/>
    </source>
</evidence>
<dbReference type="CDD" id="cd08422">
    <property type="entry name" value="PBP2_CrgA_like"/>
    <property type="match status" value="1"/>
</dbReference>
<dbReference type="InterPro" id="IPR036390">
    <property type="entry name" value="WH_DNA-bd_sf"/>
</dbReference>
<dbReference type="InterPro" id="IPR036388">
    <property type="entry name" value="WH-like_DNA-bd_sf"/>
</dbReference>
<dbReference type="EMBL" id="QFNN01000066">
    <property type="protein sequence ID" value="PZO89272.1"/>
    <property type="molecule type" value="Genomic_DNA"/>
</dbReference>
<dbReference type="Pfam" id="PF00126">
    <property type="entry name" value="HTH_1"/>
    <property type="match status" value="1"/>
</dbReference>